<accession>A0AAD7RNA3</accession>
<evidence type="ECO:0000313" key="2">
    <source>
        <dbReference type="EMBL" id="KAJ8387339.1"/>
    </source>
</evidence>
<feature type="region of interest" description="Disordered" evidence="1">
    <location>
        <begin position="1"/>
        <end position="29"/>
    </location>
</feature>
<gene>
    <name evidence="2" type="ORF">AAFF_G00158350</name>
</gene>
<protein>
    <submittedName>
        <fullName evidence="2">Uncharacterized protein</fullName>
    </submittedName>
</protein>
<evidence type="ECO:0000256" key="1">
    <source>
        <dbReference type="SAM" id="MobiDB-lite"/>
    </source>
</evidence>
<keyword evidence="3" id="KW-1185">Reference proteome</keyword>
<proteinExistence type="predicted"/>
<name>A0AAD7RNA3_9TELE</name>
<organism evidence="2 3">
    <name type="scientific">Aldrovandia affinis</name>
    <dbReference type="NCBI Taxonomy" id="143900"/>
    <lineage>
        <taxon>Eukaryota</taxon>
        <taxon>Metazoa</taxon>
        <taxon>Chordata</taxon>
        <taxon>Craniata</taxon>
        <taxon>Vertebrata</taxon>
        <taxon>Euteleostomi</taxon>
        <taxon>Actinopterygii</taxon>
        <taxon>Neopterygii</taxon>
        <taxon>Teleostei</taxon>
        <taxon>Notacanthiformes</taxon>
        <taxon>Halosauridae</taxon>
        <taxon>Aldrovandia</taxon>
    </lineage>
</organism>
<feature type="compositionally biased region" description="Basic and acidic residues" evidence="1">
    <location>
        <begin position="82"/>
        <end position="93"/>
    </location>
</feature>
<reference evidence="2" key="1">
    <citation type="journal article" date="2023" name="Science">
        <title>Genome structures resolve the early diversification of teleost fishes.</title>
        <authorList>
            <person name="Parey E."/>
            <person name="Louis A."/>
            <person name="Montfort J."/>
            <person name="Bouchez O."/>
            <person name="Roques C."/>
            <person name="Iampietro C."/>
            <person name="Lluch J."/>
            <person name="Castinel A."/>
            <person name="Donnadieu C."/>
            <person name="Desvignes T."/>
            <person name="Floi Bucao C."/>
            <person name="Jouanno E."/>
            <person name="Wen M."/>
            <person name="Mejri S."/>
            <person name="Dirks R."/>
            <person name="Jansen H."/>
            <person name="Henkel C."/>
            <person name="Chen W.J."/>
            <person name="Zahm M."/>
            <person name="Cabau C."/>
            <person name="Klopp C."/>
            <person name="Thompson A.W."/>
            <person name="Robinson-Rechavi M."/>
            <person name="Braasch I."/>
            <person name="Lecointre G."/>
            <person name="Bobe J."/>
            <person name="Postlethwait J.H."/>
            <person name="Berthelot C."/>
            <person name="Roest Crollius H."/>
            <person name="Guiguen Y."/>
        </authorList>
    </citation>
    <scope>NUCLEOTIDE SEQUENCE</scope>
    <source>
        <strain evidence="2">NC1722</strain>
    </source>
</reference>
<sequence>MPTNRRAESHSKKRTPAPLAARRSTRGAGLRKRTLAGYLLLDGLRDAAECGERAGRACVPHRTPARAGGNARPLSSLSQTRHAPDTAGRRADS</sequence>
<feature type="compositionally biased region" description="Basic and acidic residues" evidence="1">
    <location>
        <begin position="1"/>
        <end position="10"/>
    </location>
</feature>
<comment type="caution">
    <text evidence="2">The sequence shown here is derived from an EMBL/GenBank/DDBJ whole genome shotgun (WGS) entry which is preliminary data.</text>
</comment>
<dbReference type="AlphaFoldDB" id="A0AAD7RNA3"/>
<feature type="region of interest" description="Disordered" evidence="1">
    <location>
        <begin position="59"/>
        <end position="93"/>
    </location>
</feature>
<dbReference type="EMBL" id="JAINUG010000213">
    <property type="protein sequence ID" value="KAJ8387339.1"/>
    <property type="molecule type" value="Genomic_DNA"/>
</dbReference>
<dbReference type="Proteomes" id="UP001221898">
    <property type="component" value="Unassembled WGS sequence"/>
</dbReference>
<evidence type="ECO:0000313" key="3">
    <source>
        <dbReference type="Proteomes" id="UP001221898"/>
    </source>
</evidence>